<evidence type="ECO:0000256" key="6">
    <source>
        <dbReference type="ARBA" id="ARBA00022777"/>
    </source>
</evidence>
<dbReference type="PANTHER" id="PTHR43527">
    <property type="entry name" value="4-DIPHOSPHOCYTIDYL-2-C-METHYL-D-ERYTHRITOL KINASE, CHLOROPLASTIC"/>
    <property type="match status" value="1"/>
</dbReference>
<dbReference type="HAMAP" id="MF_00061">
    <property type="entry name" value="IspE"/>
    <property type="match status" value="1"/>
</dbReference>
<sequence length="286" mass="31065">MLRFAPAKINIGLYITGQRADGYHTIETCLVPIPLCDIIEITQPEGLVEDALYIKGLPIKGAAASNSILKVLQELRSRGCEVPPLRIELVKRIPSEAGLGGGSSDAAVALRAVNDLLHLRLTKEELASVAAVAGADTPFFIYDDPMLATGIGTDLEPVELPEELRCSYVVIVKPPLAISTKEAYALVSPDSSSKGYLKRVWSKAEYFTCTRLVNQFETALFPRYPQLATLKQTLIDKGAYYASLSGSGSAVYGLFKEKPQMGIESLPQGAFLWQGSFNETFHSIPL</sequence>
<dbReference type="RefSeq" id="WP_411915091.1">
    <property type="nucleotide sequence ID" value="NZ_BAAFSF010000001.1"/>
</dbReference>
<comment type="catalytic activity">
    <reaction evidence="9">
        <text>4-CDP-2-C-methyl-D-erythritol + ATP = 4-CDP-2-C-methyl-D-erythritol 2-phosphate + ADP + H(+)</text>
        <dbReference type="Rhea" id="RHEA:18437"/>
        <dbReference type="ChEBI" id="CHEBI:15378"/>
        <dbReference type="ChEBI" id="CHEBI:30616"/>
        <dbReference type="ChEBI" id="CHEBI:57823"/>
        <dbReference type="ChEBI" id="CHEBI:57919"/>
        <dbReference type="ChEBI" id="CHEBI:456216"/>
        <dbReference type="EC" id="2.7.1.148"/>
    </reaction>
</comment>
<evidence type="ECO:0000313" key="12">
    <source>
        <dbReference type="EMBL" id="GAB1251277.1"/>
    </source>
</evidence>
<dbReference type="InterPro" id="IPR004424">
    <property type="entry name" value="IspE"/>
</dbReference>
<comment type="function">
    <text evidence="9">Catalyzes the phosphorylation of the position 2 hydroxy group of 4-diphosphocytidyl-2C-methyl-D-erythritol.</text>
</comment>
<keyword evidence="13" id="KW-1185">Reference proteome</keyword>
<keyword evidence="6 9" id="KW-0418">Kinase</keyword>
<evidence type="ECO:0000256" key="1">
    <source>
        <dbReference type="ARBA" id="ARBA00009684"/>
    </source>
</evidence>
<name>A0ABQ0E0T9_9PORP</name>
<dbReference type="InterPro" id="IPR020568">
    <property type="entry name" value="Ribosomal_Su5_D2-typ_SF"/>
</dbReference>
<accession>A0ABQ0E0T9</accession>
<gene>
    <name evidence="9 12" type="primary">ispE</name>
    <name evidence="12" type="ORF">Tsumi_03810</name>
</gene>
<feature type="active site" evidence="9">
    <location>
        <position position="8"/>
    </location>
</feature>
<evidence type="ECO:0000259" key="11">
    <source>
        <dbReference type="Pfam" id="PF08544"/>
    </source>
</evidence>
<dbReference type="GO" id="GO:0016301">
    <property type="term" value="F:kinase activity"/>
    <property type="evidence" value="ECO:0007669"/>
    <property type="project" value="UniProtKB-KW"/>
</dbReference>
<dbReference type="InterPro" id="IPR013750">
    <property type="entry name" value="GHMP_kinase_C_dom"/>
</dbReference>
<dbReference type="InterPro" id="IPR014721">
    <property type="entry name" value="Ribsml_uS5_D2-typ_fold_subgr"/>
</dbReference>
<evidence type="ECO:0000256" key="7">
    <source>
        <dbReference type="ARBA" id="ARBA00022840"/>
    </source>
</evidence>
<evidence type="ECO:0000256" key="3">
    <source>
        <dbReference type="ARBA" id="ARBA00017473"/>
    </source>
</evidence>
<dbReference type="PANTHER" id="PTHR43527:SF2">
    <property type="entry name" value="4-DIPHOSPHOCYTIDYL-2-C-METHYL-D-ERYTHRITOL KINASE, CHLOROPLASTIC"/>
    <property type="match status" value="1"/>
</dbReference>
<feature type="binding site" evidence="9">
    <location>
        <begin position="94"/>
        <end position="104"/>
    </location>
    <ligand>
        <name>ATP</name>
        <dbReference type="ChEBI" id="CHEBI:30616"/>
    </ligand>
</feature>
<keyword evidence="7 9" id="KW-0067">ATP-binding</keyword>
<dbReference type="Proteomes" id="UP001628220">
    <property type="component" value="Unassembled WGS sequence"/>
</dbReference>
<dbReference type="PIRSF" id="PIRSF010376">
    <property type="entry name" value="IspE"/>
    <property type="match status" value="1"/>
</dbReference>
<evidence type="ECO:0000256" key="2">
    <source>
        <dbReference type="ARBA" id="ARBA00012052"/>
    </source>
</evidence>
<dbReference type="InterPro" id="IPR006204">
    <property type="entry name" value="GHMP_kinase_N_dom"/>
</dbReference>
<feature type="domain" description="GHMP kinase N-terminal" evidence="10">
    <location>
        <begin position="67"/>
        <end position="142"/>
    </location>
</feature>
<keyword evidence="4 9" id="KW-0808">Transferase</keyword>
<protein>
    <recommendedName>
        <fullName evidence="3 9">4-diphosphocytidyl-2-C-methyl-D-erythritol kinase</fullName>
        <shortName evidence="9">CMK</shortName>
        <ecNumber evidence="2 9">2.7.1.148</ecNumber>
    </recommendedName>
    <alternativeName>
        <fullName evidence="8 9">4-(cytidine-5'-diphospho)-2-C-methyl-D-erythritol kinase</fullName>
    </alternativeName>
</protein>
<dbReference type="SUPFAM" id="SSF55060">
    <property type="entry name" value="GHMP Kinase, C-terminal domain"/>
    <property type="match status" value="1"/>
</dbReference>
<proteinExistence type="inferred from homology"/>
<comment type="caution">
    <text evidence="12">The sequence shown here is derived from an EMBL/GenBank/DDBJ whole genome shotgun (WGS) entry which is preliminary data.</text>
</comment>
<dbReference type="EMBL" id="BAAFSF010000001">
    <property type="protein sequence ID" value="GAB1251277.1"/>
    <property type="molecule type" value="Genomic_DNA"/>
</dbReference>
<feature type="domain" description="GHMP kinase C-terminal" evidence="11">
    <location>
        <begin position="216"/>
        <end position="258"/>
    </location>
</feature>
<evidence type="ECO:0000256" key="9">
    <source>
        <dbReference type="HAMAP-Rule" id="MF_00061"/>
    </source>
</evidence>
<keyword evidence="9" id="KW-0414">Isoprene biosynthesis</keyword>
<dbReference type="SUPFAM" id="SSF54211">
    <property type="entry name" value="Ribosomal protein S5 domain 2-like"/>
    <property type="match status" value="1"/>
</dbReference>
<keyword evidence="5 9" id="KW-0547">Nucleotide-binding</keyword>
<dbReference type="EC" id="2.7.1.148" evidence="2 9"/>
<comment type="similarity">
    <text evidence="1 9">Belongs to the GHMP kinase family. IspE subfamily.</text>
</comment>
<evidence type="ECO:0000259" key="10">
    <source>
        <dbReference type="Pfam" id="PF00288"/>
    </source>
</evidence>
<dbReference type="Pfam" id="PF00288">
    <property type="entry name" value="GHMP_kinases_N"/>
    <property type="match status" value="1"/>
</dbReference>
<evidence type="ECO:0000313" key="13">
    <source>
        <dbReference type="Proteomes" id="UP001628220"/>
    </source>
</evidence>
<evidence type="ECO:0000256" key="4">
    <source>
        <dbReference type="ARBA" id="ARBA00022679"/>
    </source>
</evidence>
<feature type="active site" evidence="9">
    <location>
        <position position="136"/>
    </location>
</feature>
<comment type="pathway">
    <text evidence="9">Isoprenoid biosynthesis; isopentenyl diphosphate biosynthesis via DXP pathway; isopentenyl diphosphate from 1-deoxy-D-xylulose 5-phosphate: step 3/6.</text>
</comment>
<dbReference type="InterPro" id="IPR036554">
    <property type="entry name" value="GHMP_kinase_C_sf"/>
</dbReference>
<reference evidence="12 13" key="1">
    <citation type="journal article" date="2025" name="Int. J. Syst. Evol. Microbiol.">
        <title>Desulfovibrio falkowii sp. nov., Porphyromonas miyakawae sp. nov., Mediterraneibacter flintii sp. nov. and Owariibacterium komagatae gen. nov., sp. nov., isolated from human faeces.</title>
        <authorList>
            <person name="Hamaguchi T."/>
            <person name="Ohara M."/>
            <person name="Hisatomi A."/>
            <person name="Sekiguchi K."/>
            <person name="Takeda J.I."/>
            <person name="Ueyama J."/>
            <person name="Ito M."/>
            <person name="Nishiwaki H."/>
            <person name="Ogi T."/>
            <person name="Hirayama M."/>
            <person name="Ohkuma M."/>
            <person name="Sakamoto M."/>
            <person name="Ohno K."/>
        </authorList>
    </citation>
    <scope>NUCLEOTIDE SEQUENCE [LARGE SCALE GENOMIC DNA]</scope>
    <source>
        <strain evidence="12 13">13CB11C</strain>
    </source>
</reference>
<dbReference type="NCBIfam" id="TIGR00154">
    <property type="entry name" value="ispE"/>
    <property type="match status" value="1"/>
</dbReference>
<organism evidence="12 13">
    <name type="scientific">Porphyromonas miyakawae</name>
    <dbReference type="NCBI Taxonomy" id="3137470"/>
    <lineage>
        <taxon>Bacteria</taxon>
        <taxon>Pseudomonadati</taxon>
        <taxon>Bacteroidota</taxon>
        <taxon>Bacteroidia</taxon>
        <taxon>Bacteroidales</taxon>
        <taxon>Porphyromonadaceae</taxon>
        <taxon>Porphyromonas</taxon>
    </lineage>
</organism>
<dbReference type="Pfam" id="PF08544">
    <property type="entry name" value="GHMP_kinases_C"/>
    <property type="match status" value="1"/>
</dbReference>
<dbReference type="Gene3D" id="3.30.70.890">
    <property type="entry name" value="GHMP kinase, C-terminal domain"/>
    <property type="match status" value="1"/>
</dbReference>
<evidence type="ECO:0000256" key="5">
    <source>
        <dbReference type="ARBA" id="ARBA00022741"/>
    </source>
</evidence>
<dbReference type="Gene3D" id="3.30.230.10">
    <property type="match status" value="1"/>
</dbReference>
<evidence type="ECO:0000256" key="8">
    <source>
        <dbReference type="ARBA" id="ARBA00032554"/>
    </source>
</evidence>